<organism evidence="4 5">
    <name type="scientific">Spirodela intermedia</name>
    <name type="common">Intermediate duckweed</name>
    <dbReference type="NCBI Taxonomy" id="51605"/>
    <lineage>
        <taxon>Eukaryota</taxon>
        <taxon>Viridiplantae</taxon>
        <taxon>Streptophyta</taxon>
        <taxon>Embryophyta</taxon>
        <taxon>Tracheophyta</taxon>
        <taxon>Spermatophyta</taxon>
        <taxon>Magnoliopsida</taxon>
        <taxon>Liliopsida</taxon>
        <taxon>Araceae</taxon>
        <taxon>Lemnoideae</taxon>
        <taxon>Spirodela</taxon>
    </lineage>
</organism>
<dbReference type="EMBL" id="LR746276">
    <property type="protein sequence ID" value="CAA7406576.1"/>
    <property type="molecule type" value="Genomic_DNA"/>
</dbReference>
<feature type="repeat" description="PPR" evidence="3">
    <location>
        <begin position="312"/>
        <end position="346"/>
    </location>
</feature>
<dbReference type="PROSITE" id="PS51375">
    <property type="entry name" value="PPR"/>
    <property type="match status" value="6"/>
</dbReference>
<protein>
    <submittedName>
        <fullName evidence="4">Uncharacterized protein</fullName>
    </submittedName>
</protein>
<evidence type="ECO:0000256" key="3">
    <source>
        <dbReference type="PROSITE-ProRule" id="PRU00708"/>
    </source>
</evidence>
<dbReference type="AlphaFoldDB" id="A0A7I8LA88"/>
<gene>
    <name evidence="4" type="ORF">SI8410_13017254</name>
</gene>
<feature type="repeat" description="PPR" evidence="3">
    <location>
        <begin position="277"/>
        <end position="311"/>
    </location>
</feature>
<keyword evidence="5" id="KW-1185">Reference proteome</keyword>
<evidence type="ECO:0000256" key="1">
    <source>
        <dbReference type="ARBA" id="ARBA00007626"/>
    </source>
</evidence>
<evidence type="ECO:0000256" key="2">
    <source>
        <dbReference type="ARBA" id="ARBA00022737"/>
    </source>
</evidence>
<dbReference type="Proteomes" id="UP000663760">
    <property type="component" value="Chromosome 13"/>
</dbReference>
<dbReference type="PANTHER" id="PTHR47938">
    <property type="entry name" value="RESPIRATORY COMPLEX I CHAPERONE (CIA84), PUTATIVE (AFU_ORTHOLOGUE AFUA_2G06020)-RELATED"/>
    <property type="match status" value="1"/>
</dbReference>
<comment type="similarity">
    <text evidence="1">Belongs to the PPR family. P subfamily.</text>
</comment>
<dbReference type="InterPro" id="IPR011990">
    <property type="entry name" value="TPR-like_helical_dom_sf"/>
</dbReference>
<feature type="repeat" description="PPR" evidence="3">
    <location>
        <begin position="414"/>
        <end position="448"/>
    </location>
</feature>
<evidence type="ECO:0000313" key="5">
    <source>
        <dbReference type="Proteomes" id="UP000663760"/>
    </source>
</evidence>
<dbReference type="NCBIfam" id="TIGR00756">
    <property type="entry name" value="PPR"/>
    <property type="match status" value="6"/>
</dbReference>
<feature type="repeat" description="PPR" evidence="3">
    <location>
        <begin position="379"/>
        <end position="413"/>
    </location>
</feature>
<dbReference type="PANTHER" id="PTHR47938:SF26">
    <property type="entry name" value="OS10G0578500 PROTEIN"/>
    <property type="match status" value="1"/>
</dbReference>
<dbReference type="Gene3D" id="1.25.40.10">
    <property type="entry name" value="Tetratricopeptide repeat domain"/>
    <property type="match status" value="5"/>
</dbReference>
<keyword evidence="2" id="KW-0677">Repeat</keyword>
<dbReference type="OrthoDB" id="185373at2759"/>
<feature type="repeat" description="PPR" evidence="3">
    <location>
        <begin position="242"/>
        <end position="276"/>
    </location>
</feature>
<reference evidence="4" key="1">
    <citation type="submission" date="2020-02" db="EMBL/GenBank/DDBJ databases">
        <authorList>
            <person name="Scholz U."/>
            <person name="Mascher M."/>
            <person name="Fiebig A."/>
        </authorList>
    </citation>
    <scope>NUCLEOTIDE SEQUENCE</scope>
</reference>
<dbReference type="Pfam" id="PF13041">
    <property type="entry name" value="PPR_2"/>
    <property type="match status" value="4"/>
</dbReference>
<dbReference type="GO" id="GO:0003729">
    <property type="term" value="F:mRNA binding"/>
    <property type="evidence" value="ECO:0007669"/>
    <property type="project" value="TreeGrafter"/>
</dbReference>
<feature type="repeat" description="PPR" evidence="3">
    <location>
        <begin position="484"/>
        <end position="518"/>
    </location>
</feature>
<dbReference type="InterPro" id="IPR002885">
    <property type="entry name" value="PPR_rpt"/>
</dbReference>
<proteinExistence type="inferred from homology"/>
<sequence>MLVRWRRLLHAASYRVGERLGSGWIETQERPSFFVPTTQVVETSLSNCPSDIVALSLFLWCARQPQYSHGPGSFDLMVGVLDRLTNRFGSVSGILKELDSVGCPRKPQIFLMLMRIYWRGGMHGLVLETFDEMSAHNYVPNVFARNIALDTLFKLGSVRRAFDFFADTPFPNFLTFSIAIGNLCELDDWLGARAVLRLMVKQRFDPDVGTLSRVLICLEKSTRLMEVLQLVGFMVVSGKQLSVPIWTILIGTFCQLGRAEYASELLGKMADSGCSPTVITYTTVIKGLLECQLSDEAFHLLDLMLSNGYQPDLVLCNVLVDFFCKSKRYDDAIGVILCLQEWNLKPDSYTLSSMMRILCAYGKIELIPKLIATFGIPVDLVACNFLMHILCKTGFPYKAVEFYDDMVDRGFIPDNFSFAGLLNGLCRSGRVDDAVKVYTGILLNGNSVDAHVHTVVFNGLIKGGKAHTAIRLFRKAVSENFALDMVSYTAIVYGMFRGGRSEEGCSLLSEMKQLGWEPGMPTYSMMLRGLFRARKFGAIRSLVKSMADSGSGTMLQSLQYND</sequence>
<evidence type="ECO:0000313" key="4">
    <source>
        <dbReference type="EMBL" id="CAA7406576.1"/>
    </source>
</evidence>
<name>A0A7I8LA88_SPIIN</name>
<accession>A0A7I8LA88</accession>